<organism evidence="1 2">
    <name type="scientific">Melastoma candidum</name>
    <dbReference type="NCBI Taxonomy" id="119954"/>
    <lineage>
        <taxon>Eukaryota</taxon>
        <taxon>Viridiplantae</taxon>
        <taxon>Streptophyta</taxon>
        <taxon>Embryophyta</taxon>
        <taxon>Tracheophyta</taxon>
        <taxon>Spermatophyta</taxon>
        <taxon>Magnoliopsida</taxon>
        <taxon>eudicotyledons</taxon>
        <taxon>Gunneridae</taxon>
        <taxon>Pentapetalae</taxon>
        <taxon>rosids</taxon>
        <taxon>malvids</taxon>
        <taxon>Myrtales</taxon>
        <taxon>Melastomataceae</taxon>
        <taxon>Melastomatoideae</taxon>
        <taxon>Melastomateae</taxon>
        <taxon>Melastoma</taxon>
    </lineage>
</organism>
<comment type="caution">
    <text evidence="1">The sequence shown here is derived from an EMBL/GenBank/DDBJ whole genome shotgun (WGS) entry which is preliminary data.</text>
</comment>
<accession>A0ACB9R9E4</accession>
<proteinExistence type="predicted"/>
<name>A0ACB9R9E4_9MYRT</name>
<dbReference type="EMBL" id="CM042883">
    <property type="protein sequence ID" value="KAI4372607.1"/>
    <property type="molecule type" value="Genomic_DNA"/>
</dbReference>
<keyword evidence="2" id="KW-1185">Reference proteome</keyword>
<gene>
    <name evidence="1" type="ORF">MLD38_010818</name>
</gene>
<protein>
    <submittedName>
        <fullName evidence="1">Uncharacterized protein</fullName>
    </submittedName>
</protein>
<dbReference type="Proteomes" id="UP001057402">
    <property type="component" value="Chromosome 4"/>
</dbReference>
<reference evidence="2" key="1">
    <citation type="journal article" date="2023" name="Front. Plant Sci.">
        <title>Chromosomal-level genome assembly of Melastoma candidum provides insights into trichome evolution.</title>
        <authorList>
            <person name="Zhong Y."/>
            <person name="Wu W."/>
            <person name="Sun C."/>
            <person name="Zou P."/>
            <person name="Liu Y."/>
            <person name="Dai S."/>
            <person name="Zhou R."/>
        </authorList>
    </citation>
    <scope>NUCLEOTIDE SEQUENCE [LARGE SCALE GENOMIC DNA]</scope>
</reference>
<evidence type="ECO:0000313" key="1">
    <source>
        <dbReference type="EMBL" id="KAI4372607.1"/>
    </source>
</evidence>
<sequence>MILASQWDRRRPGDTWWRKLHGKALNFTRPYLSELMCSDKIQSSNLTLLHSWNAHPVYSSNVIVQGITIIVPVNSPNTDGINPDSCTNTRIGDCYIVSGNDCIAVKGGGTSTASHSGCQPKFVIRRLTCSSPTSAVIALGSEMDGHEDDEVAFWMTGNYGSRDMVAKHVTMAAGPLERIPGDPSTGICIF</sequence>
<evidence type="ECO:0000313" key="2">
    <source>
        <dbReference type="Proteomes" id="UP001057402"/>
    </source>
</evidence>